<proteinExistence type="predicted"/>
<reference evidence="1 2" key="1">
    <citation type="submission" date="2015-01" db="EMBL/GenBank/DDBJ databases">
        <title>Desulfovibrio sp. JC271 draft genome sequence.</title>
        <authorList>
            <person name="Shivani Y."/>
            <person name="Subhash Y."/>
            <person name="Sasikala C."/>
            <person name="Ramana C.V."/>
        </authorList>
    </citation>
    <scope>NUCLEOTIDE SEQUENCE [LARGE SCALE GENOMIC DNA]</scope>
    <source>
        <strain evidence="1 2">JC271</strain>
    </source>
</reference>
<gene>
    <name evidence="1" type="ORF">SP90_08405</name>
</gene>
<name>A0A1B7XCY0_9BACT</name>
<accession>A0A1B7XCY0</accession>
<evidence type="ECO:0000313" key="2">
    <source>
        <dbReference type="Proteomes" id="UP000091979"/>
    </source>
</evidence>
<comment type="caution">
    <text evidence="1">The sequence shown here is derived from an EMBL/GenBank/DDBJ whole genome shotgun (WGS) entry which is preliminary data.</text>
</comment>
<keyword evidence="2" id="KW-1185">Reference proteome</keyword>
<dbReference type="RefSeq" id="WP_066854514.1">
    <property type="nucleotide sequence ID" value="NZ_JXMS01000012.1"/>
</dbReference>
<dbReference type="EMBL" id="JXMS01000012">
    <property type="protein sequence ID" value="OBQ51850.1"/>
    <property type="molecule type" value="Genomic_DNA"/>
</dbReference>
<dbReference type="Proteomes" id="UP000091979">
    <property type="component" value="Unassembled WGS sequence"/>
</dbReference>
<sequence>MYSFNTSSDSIVSAPAMPKFDDRGISELLNDAAGKDMAHAYSAAFDAVSSEAEFSFHEEDNDIAVPKLDDRGVCELLEEDICTAEPAQVAEPVVEQHQAAFFSTMSDRAFKTVDDLENIVATKLSDIAGSQQELMERIKMNGRFAAGHGGYNAYV</sequence>
<dbReference type="PATRIC" id="fig|1560234.3.peg.505"/>
<organism evidence="1 2">
    <name type="scientific">Halodesulfovibrio spirochaetisodalis</name>
    <dbReference type="NCBI Taxonomy" id="1560234"/>
    <lineage>
        <taxon>Bacteria</taxon>
        <taxon>Pseudomonadati</taxon>
        <taxon>Thermodesulfobacteriota</taxon>
        <taxon>Desulfovibrionia</taxon>
        <taxon>Desulfovibrionales</taxon>
        <taxon>Desulfovibrionaceae</taxon>
        <taxon>Halodesulfovibrio</taxon>
    </lineage>
</organism>
<dbReference type="STRING" id="1560234.SP90_08405"/>
<evidence type="ECO:0000313" key="1">
    <source>
        <dbReference type="EMBL" id="OBQ51850.1"/>
    </source>
</evidence>
<protein>
    <submittedName>
        <fullName evidence="1">Uncharacterized protein</fullName>
    </submittedName>
</protein>
<dbReference type="AlphaFoldDB" id="A0A1B7XCY0"/>